<dbReference type="AlphaFoldDB" id="A0A836GTW3"/>
<dbReference type="RefSeq" id="XP_067689841.1">
    <property type="nucleotide sequence ID" value="XM_067833738.1"/>
</dbReference>
<proteinExistence type="predicted"/>
<dbReference type="Proteomes" id="UP000674179">
    <property type="component" value="Chromosome 33"/>
</dbReference>
<sequence length="111" mass="11953">MMRGGRATAGTAVRINRSGAEKLNIAIHGGEVCATNGVLACGSGDCPPPRTAVREQTCIRLWAASMEQRALDQQERLTESSLLCRLIGCLSARNLLQYCGCSPEHSARDHR</sequence>
<protein>
    <submittedName>
        <fullName evidence="1">Uncharacterized protein</fullName>
    </submittedName>
</protein>
<evidence type="ECO:0000313" key="1">
    <source>
        <dbReference type="EMBL" id="KAG5469833.1"/>
    </source>
</evidence>
<organism evidence="1 2">
    <name type="scientific">Leishmania enriettii</name>
    <dbReference type="NCBI Taxonomy" id="5663"/>
    <lineage>
        <taxon>Eukaryota</taxon>
        <taxon>Discoba</taxon>
        <taxon>Euglenozoa</taxon>
        <taxon>Kinetoplastea</taxon>
        <taxon>Metakinetoplastina</taxon>
        <taxon>Trypanosomatida</taxon>
        <taxon>Trypanosomatidae</taxon>
        <taxon>Leishmaniinae</taxon>
        <taxon>Leishmania</taxon>
    </lineage>
</organism>
<name>A0A836GTW3_LEIEN</name>
<comment type="caution">
    <text evidence="1">The sequence shown here is derived from an EMBL/GenBank/DDBJ whole genome shotgun (WGS) entry which is preliminary data.</text>
</comment>
<evidence type="ECO:0000313" key="2">
    <source>
        <dbReference type="Proteomes" id="UP000674179"/>
    </source>
</evidence>
<dbReference type="GeneID" id="94169248"/>
<accession>A0A836GTW3</accession>
<dbReference type="KEGG" id="lenr:94169248"/>
<gene>
    <name evidence="1" type="ORF">CUR178_01973</name>
</gene>
<dbReference type="EMBL" id="JAFHKP010000033">
    <property type="protein sequence ID" value="KAG5469833.1"/>
    <property type="molecule type" value="Genomic_DNA"/>
</dbReference>
<keyword evidence="2" id="KW-1185">Reference proteome</keyword>
<reference evidence="1 2" key="1">
    <citation type="submission" date="2021-02" db="EMBL/GenBank/DDBJ databases">
        <title>Leishmania (Mundinia) enrietti genome sequencing and assembly.</title>
        <authorList>
            <person name="Almutairi H."/>
            <person name="Gatherer D."/>
        </authorList>
    </citation>
    <scope>NUCLEOTIDE SEQUENCE [LARGE SCALE GENOMIC DNA]</scope>
    <source>
        <strain evidence="1">CUR178</strain>
    </source>
</reference>